<keyword evidence="2" id="KW-1185">Reference proteome</keyword>
<gene>
    <name evidence="1" type="ORF">BDQ12DRAFT_618892</name>
</gene>
<sequence length="80" mass="9250">KWCNPAPLNGSVPNLAIVENDKPGNPHYKQAFNTQVRHIFVASFQSSVSKMNIENFNWTMHLLLFIHTQQIIKKTTEEKK</sequence>
<organism evidence="1 2">
    <name type="scientific">Crucibulum laeve</name>
    <dbReference type="NCBI Taxonomy" id="68775"/>
    <lineage>
        <taxon>Eukaryota</taxon>
        <taxon>Fungi</taxon>
        <taxon>Dikarya</taxon>
        <taxon>Basidiomycota</taxon>
        <taxon>Agaricomycotina</taxon>
        <taxon>Agaricomycetes</taxon>
        <taxon>Agaricomycetidae</taxon>
        <taxon>Agaricales</taxon>
        <taxon>Agaricineae</taxon>
        <taxon>Nidulariaceae</taxon>
        <taxon>Crucibulum</taxon>
    </lineage>
</organism>
<dbReference type="EMBL" id="ML213752">
    <property type="protein sequence ID" value="TFK31439.1"/>
    <property type="molecule type" value="Genomic_DNA"/>
</dbReference>
<protein>
    <submittedName>
        <fullName evidence="1">Uncharacterized protein</fullName>
    </submittedName>
</protein>
<dbReference type="STRING" id="68775.A0A5C3LEB1"/>
<proteinExistence type="predicted"/>
<name>A0A5C3LEB1_9AGAR</name>
<dbReference type="Proteomes" id="UP000308652">
    <property type="component" value="Unassembled WGS sequence"/>
</dbReference>
<feature type="non-terminal residue" evidence="1">
    <location>
        <position position="1"/>
    </location>
</feature>
<reference evidence="1 2" key="1">
    <citation type="journal article" date="2019" name="Nat. Ecol. Evol.">
        <title>Megaphylogeny resolves global patterns of mushroom evolution.</title>
        <authorList>
            <person name="Varga T."/>
            <person name="Krizsan K."/>
            <person name="Foldi C."/>
            <person name="Dima B."/>
            <person name="Sanchez-Garcia M."/>
            <person name="Sanchez-Ramirez S."/>
            <person name="Szollosi G.J."/>
            <person name="Szarkandi J.G."/>
            <person name="Papp V."/>
            <person name="Albert L."/>
            <person name="Andreopoulos W."/>
            <person name="Angelini C."/>
            <person name="Antonin V."/>
            <person name="Barry K.W."/>
            <person name="Bougher N.L."/>
            <person name="Buchanan P."/>
            <person name="Buyck B."/>
            <person name="Bense V."/>
            <person name="Catcheside P."/>
            <person name="Chovatia M."/>
            <person name="Cooper J."/>
            <person name="Damon W."/>
            <person name="Desjardin D."/>
            <person name="Finy P."/>
            <person name="Geml J."/>
            <person name="Haridas S."/>
            <person name="Hughes K."/>
            <person name="Justo A."/>
            <person name="Karasinski D."/>
            <person name="Kautmanova I."/>
            <person name="Kiss B."/>
            <person name="Kocsube S."/>
            <person name="Kotiranta H."/>
            <person name="LaButti K.M."/>
            <person name="Lechner B.E."/>
            <person name="Liimatainen K."/>
            <person name="Lipzen A."/>
            <person name="Lukacs Z."/>
            <person name="Mihaltcheva S."/>
            <person name="Morgado L.N."/>
            <person name="Niskanen T."/>
            <person name="Noordeloos M.E."/>
            <person name="Ohm R.A."/>
            <person name="Ortiz-Santana B."/>
            <person name="Ovrebo C."/>
            <person name="Racz N."/>
            <person name="Riley R."/>
            <person name="Savchenko A."/>
            <person name="Shiryaev A."/>
            <person name="Soop K."/>
            <person name="Spirin V."/>
            <person name="Szebenyi C."/>
            <person name="Tomsovsky M."/>
            <person name="Tulloss R.E."/>
            <person name="Uehling J."/>
            <person name="Grigoriev I.V."/>
            <person name="Vagvolgyi C."/>
            <person name="Papp T."/>
            <person name="Martin F.M."/>
            <person name="Miettinen O."/>
            <person name="Hibbett D.S."/>
            <person name="Nagy L.G."/>
        </authorList>
    </citation>
    <scope>NUCLEOTIDE SEQUENCE [LARGE SCALE GENOMIC DNA]</scope>
    <source>
        <strain evidence="1 2">CBS 166.37</strain>
    </source>
</reference>
<accession>A0A5C3LEB1</accession>
<dbReference type="AlphaFoldDB" id="A0A5C3LEB1"/>
<evidence type="ECO:0000313" key="2">
    <source>
        <dbReference type="Proteomes" id="UP000308652"/>
    </source>
</evidence>
<evidence type="ECO:0000313" key="1">
    <source>
        <dbReference type="EMBL" id="TFK31439.1"/>
    </source>
</evidence>
<dbReference type="OrthoDB" id="2527272at2759"/>